<evidence type="ECO:0008006" key="3">
    <source>
        <dbReference type="Google" id="ProtNLM"/>
    </source>
</evidence>
<dbReference type="AlphaFoldDB" id="A0AA38YTK8"/>
<comment type="caution">
    <text evidence="1">The sequence shown here is derived from an EMBL/GenBank/DDBJ whole genome shotgun (WGS) entry which is preliminary data.</text>
</comment>
<protein>
    <recommendedName>
        <fullName evidence="3">Retrotransposon Copia-like N-terminal domain-containing protein</fullName>
    </recommendedName>
</protein>
<reference evidence="1 2" key="1">
    <citation type="journal article" date="2023" name="BMC Biotechnol.">
        <title>Vitis rotundifolia cv Carlos genome sequencing.</title>
        <authorList>
            <person name="Huff M."/>
            <person name="Hulse-Kemp A."/>
            <person name="Scheffler B."/>
            <person name="Youngblood R."/>
            <person name="Simpson S."/>
            <person name="Babiker E."/>
            <person name="Staton M."/>
        </authorList>
    </citation>
    <scope>NUCLEOTIDE SEQUENCE [LARGE SCALE GENOMIC DNA]</scope>
    <source>
        <tissue evidence="1">Leaf</tissue>
    </source>
</reference>
<keyword evidence="2" id="KW-1185">Reference proteome</keyword>
<dbReference type="EMBL" id="JARBHA010000018">
    <property type="protein sequence ID" value="KAJ9676446.1"/>
    <property type="molecule type" value="Genomic_DNA"/>
</dbReference>
<gene>
    <name evidence="1" type="ORF">PVL29_025127</name>
</gene>
<organism evidence="1 2">
    <name type="scientific">Vitis rotundifolia</name>
    <name type="common">Muscadine grape</name>
    <dbReference type="NCBI Taxonomy" id="103349"/>
    <lineage>
        <taxon>Eukaryota</taxon>
        <taxon>Viridiplantae</taxon>
        <taxon>Streptophyta</taxon>
        <taxon>Embryophyta</taxon>
        <taxon>Tracheophyta</taxon>
        <taxon>Spermatophyta</taxon>
        <taxon>Magnoliopsida</taxon>
        <taxon>eudicotyledons</taxon>
        <taxon>Gunneridae</taxon>
        <taxon>Pentapetalae</taxon>
        <taxon>rosids</taxon>
        <taxon>Vitales</taxon>
        <taxon>Vitaceae</taxon>
        <taxon>Viteae</taxon>
        <taxon>Vitis</taxon>
    </lineage>
</organism>
<dbReference type="Proteomes" id="UP001168098">
    <property type="component" value="Unassembled WGS sequence"/>
</dbReference>
<sequence>MARGNHSYAHIVVGSSDPLPIEDSNSPFYFHNGDHTRLILGSHHLSRSNYNTWSRAMMIVNDEEQARIRPWLHFSPCFR</sequence>
<evidence type="ECO:0000313" key="2">
    <source>
        <dbReference type="Proteomes" id="UP001168098"/>
    </source>
</evidence>
<name>A0AA38YTK8_VITRO</name>
<evidence type="ECO:0000313" key="1">
    <source>
        <dbReference type="EMBL" id="KAJ9676446.1"/>
    </source>
</evidence>
<accession>A0AA38YTK8</accession>
<proteinExistence type="predicted"/>